<feature type="region of interest" description="Disordered" evidence="2">
    <location>
        <begin position="648"/>
        <end position="677"/>
    </location>
</feature>
<accession>Q22N78</accession>
<evidence type="ECO:0000256" key="2">
    <source>
        <dbReference type="SAM" id="MobiDB-lite"/>
    </source>
</evidence>
<evidence type="ECO:0000313" key="3">
    <source>
        <dbReference type="EMBL" id="EAR86907.2"/>
    </source>
</evidence>
<feature type="coiled-coil region" evidence="1">
    <location>
        <begin position="344"/>
        <end position="371"/>
    </location>
</feature>
<feature type="region of interest" description="Disordered" evidence="2">
    <location>
        <begin position="690"/>
        <end position="794"/>
    </location>
</feature>
<dbReference type="HOGENOM" id="CLU_254579_0_0_1"/>
<feature type="compositionally biased region" description="Basic and acidic residues" evidence="2">
    <location>
        <begin position="918"/>
        <end position="939"/>
    </location>
</feature>
<dbReference type="KEGG" id="tet:TTHERM_00213570"/>
<feature type="compositionally biased region" description="Polar residues" evidence="2">
    <location>
        <begin position="702"/>
        <end position="718"/>
    </location>
</feature>
<dbReference type="RefSeq" id="XP_001007152.2">
    <property type="nucleotide sequence ID" value="XM_001007152.2"/>
</dbReference>
<dbReference type="Proteomes" id="UP000009168">
    <property type="component" value="Unassembled WGS sequence"/>
</dbReference>
<sequence length="1410" mass="164296">MSAKFQSNEVQNDSVENIEIVQYLEAQNVQKYFDYKIEKPKNNSFQTIELLKKKQNSLNERLTKMFSQQQQEDQNLKTQGNQNDISISSQIINEDQNKDFTQKDQLSKLDISPNCYHIEYIKSNQNNSDQRFSPLKPSSKINVMNTQKSQTTSKKETIQTTNYNYQQQSDQYKENNTNVGQQSERLSTKINYTTYKDQKAKNIFNSRYGNQHQILTIILEVPTGVDKLVIENEDEVSEKAKNFCIKHNYSLDCVPQLIVQINQQIERLLQENSSQQETQLNNKRDSQYIQNSSYKMDQLPSFQDSIFERSTQNQVNKQPRDFNQNIYNQRYELNSCKKNLFLQENQQMKKVEKQANEIRNIQQDLKEEQKKPFYNIYDSHEEALSELYNRKQQEMKSLFKIEKSNKNNLQELGSNQSFNLSESQVNNQSQSSKKTTKKWKRDISPNQVQNFQQHTDKQNENQVEYRSTSPLLDKNCAYPCKNENIEEGSPIKAHGNLLKKENSQQNLMKNLRDQVKLQKAESSANLNKQQESKIQDLIDTNNLQNMRKNELQNTQKETNQKSDLINSPIIKQMNSQIYDSNMKFHKSNSLAHQISQNSSYNDQFYHNQNSNSKGASAAAVHVINSQGIKKSNSALFINKGHIQPIEEILPKQVKPTEETKKKRSISPFSNSNLQQISNKNYYKNTVSQQNKINDKSKELQSRSRSPIQTTKQNRSISNTRKKSAENNNANISKPKVIACNSSNLISQSKEKPANEDEKQKNKEAKSVTPGKSMTKTLSQNKISRSKTPTKDQNQKIIIQNKQHAAGTNLHNEENENNFQPQISEQSKKIAEASRQKGIGIHERLYNQAKKELKKKEQWDMQLKKILNKNQTPNSKKEGASNQLAYFQLKSIHNNSKAAVASKTKEYVIYQNNISPFKPKEPELIKGKKRDISSEREESKPSQLKYNKCGSQGLLFHTKEQIKDKSIRNDSTLLDDKQKQKLLNFESKGNVEECQTDDQKIIQQQQELLNYYQNMSDKYLKSNKTENQTLNNVCQTLETQIQSQSDLENPVKSIQEGLIFQKKTQTEHEKEHAKVQQRYHTYDNEDELEKMSQLSRDSQRRDSQLSQAQNRLETQLFQNQLKQLQLQEEMKNQFKSQNQSIESIYPNQDQNNIINPIQLNSNQSFTQLKKQEQGDEKLKKVLEYIFFALDSDSDGQISTENIDLSKLNTTILMIIQDVLIDVENLGGFVDLDCFCSLVKRRKVEQQLLDYVFSDNSLSYSPNNEEKQLSGNTSKYFTKQSNNNNNNNNINSADIQQKQEYFNEYEKQAVEFLSKNSHENDTVLSGALLTNESITPDIFFEKKKEYFDVQEYEKKLLELQQKSNFYDLNFENREDQHQISSRYKNLIENEQKYQKNSQSPAFGNDSIYKIKN</sequence>
<proteinExistence type="predicted"/>
<feature type="region of interest" description="Disordered" evidence="2">
    <location>
        <begin position="1062"/>
        <end position="1105"/>
    </location>
</feature>
<feature type="region of interest" description="Disordered" evidence="2">
    <location>
        <begin position="416"/>
        <end position="468"/>
    </location>
</feature>
<feature type="compositionally biased region" description="Basic and acidic residues" evidence="2">
    <location>
        <begin position="692"/>
        <end position="701"/>
    </location>
</feature>
<gene>
    <name evidence="3" type="ORF">TTHERM_00213570</name>
</gene>
<evidence type="ECO:0000313" key="4">
    <source>
        <dbReference type="Proteomes" id="UP000009168"/>
    </source>
</evidence>
<feature type="compositionally biased region" description="Polar residues" evidence="2">
    <location>
        <begin position="444"/>
        <end position="453"/>
    </location>
</feature>
<reference evidence="4" key="1">
    <citation type="journal article" date="2006" name="PLoS Biol.">
        <title>Macronuclear genome sequence of the ciliate Tetrahymena thermophila, a model eukaryote.</title>
        <authorList>
            <person name="Eisen J.A."/>
            <person name="Coyne R.S."/>
            <person name="Wu M."/>
            <person name="Wu D."/>
            <person name="Thiagarajan M."/>
            <person name="Wortman J.R."/>
            <person name="Badger J.H."/>
            <person name="Ren Q."/>
            <person name="Amedeo P."/>
            <person name="Jones K.M."/>
            <person name="Tallon L.J."/>
            <person name="Delcher A.L."/>
            <person name="Salzberg S.L."/>
            <person name="Silva J.C."/>
            <person name="Haas B.J."/>
            <person name="Majoros W.H."/>
            <person name="Farzad M."/>
            <person name="Carlton J.M."/>
            <person name="Smith R.K. Jr."/>
            <person name="Garg J."/>
            <person name="Pearlman R.E."/>
            <person name="Karrer K.M."/>
            <person name="Sun L."/>
            <person name="Manning G."/>
            <person name="Elde N.C."/>
            <person name="Turkewitz A.P."/>
            <person name="Asai D.J."/>
            <person name="Wilkes D.E."/>
            <person name="Wang Y."/>
            <person name="Cai H."/>
            <person name="Collins K."/>
            <person name="Stewart B.A."/>
            <person name="Lee S.R."/>
            <person name="Wilamowska K."/>
            <person name="Weinberg Z."/>
            <person name="Ruzzo W.L."/>
            <person name="Wloga D."/>
            <person name="Gaertig J."/>
            <person name="Frankel J."/>
            <person name="Tsao C.-C."/>
            <person name="Gorovsky M.A."/>
            <person name="Keeling P.J."/>
            <person name="Waller R.F."/>
            <person name="Patron N.J."/>
            <person name="Cherry J.M."/>
            <person name="Stover N.A."/>
            <person name="Krieger C.J."/>
            <person name="del Toro C."/>
            <person name="Ryder H.F."/>
            <person name="Williamson S.C."/>
            <person name="Barbeau R.A."/>
            <person name="Hamilton E.P."/>
            <person name="Orias E."/>
        </authorList>
    </citation>
    <scope>NUCLEOTIDE SEQUENCE [LARGE SCALE GENOMIC DNA]</scope>
    <source>
        <strain evidence="4">SB210</strain>
    </source>
</reference>
<evidence type="ECO:0000256" key="1">
    <source>
        <dbReference type="SAM" id="Coils"/>
    </source>
</evidence>
<feature type="compositionally biased region" description="Basic and acidic residues" evidence="2">
    <location>
        <begin position="748"/>
        <end position="765"/>
    </location>
</feature>
<protein>
    <submittedName>
        <fullName evidence="3">Uncharacterized protein</fullName>
    </submittedName>
</protein>
<keyword evidence="4" id="KW-1185">Reference proteome</keyword>
<dbReference type="GeneID" id="7846391"/>
<dbReference type="InParanoid" id="Q22N78"/>
<feature type="region of interest" description="Disordered" evidence="2">
    <location>
        <begin position="918"/>
        <end position="943"/>
    </location>
</feature>
<name>Q22N78_TETTS</name>
<dbReference type="EMBL" id="GG662857">
    <property type="protein sequence ID" value="EAR86907.2"/>
    <property type="molecule type" value="Genomic_DNA"/>
</dbReference>
<feature type="compositionally biased region" description="Polar residues" evidence="2">
    <location>
        <begin position="666"/>
        <end position="677"/>
    </location>
</feature>
<keyword evidence="1" id="KW-0175">Coiled coil</keyword>
<feature type="compositionally biased region" description="Polar residues" evidence="2">
    <location>
        <begin position="769"/>
        <end position="786"/>
    </location>
</feature>
<organism evidence="3 4">
    <name type="scientific">Tetrahymena thermophila (strain SB210)</name>
    <dbReference type="NCBI Taxonomy" id="312017"/>
    <lineage>
        <taxon>Eukaryota</taxon>
        <taxon>Sar</taxon>
        <taxon>Alveolata</taxon>
        <taxon>Ciliophora</taxon>
        <taxon>Intramacronucleata</taxon>
        <taxon>Oligohymenophorea</taxon>
        <taxon>Hymenostomatida</taxon>
        <taxon>Tetrahymenina</taxon>
        <taxon>Tetrahymenidae</taxon>
        <taxon>Tetrahymena</taxon>
    </lineage>
</organism>
<feature type="compositionally biased region" description="Basic and acidic residues" evidence="2">
    <location>
        <begin position="1063"/>
        <end position="1073"/>
    </location>
</feature>
<feature type="compositionally biased region" description="Low complexity" evidence="2">
    <location>
        <begin position="419"/>
        <end position="433"/>
    </location>
</feature>